<dbReference type="AlphaFoldDB" id="A0A8J5JTY7"/>
<protein>
    <submittedName>
        <fullName evidence="1">Uncharacterized protein</fullName>
    </submittedName>
</protein>
<proteinExistence type="predicted"/>
<comment type="caution">
    <text evidence="1">The sequence shown here is derived from an EMBL/GenBank/DDBJ whole genome shotgun (WGS) entry which is preliminary data.</text>
</comment>
<accession>A0A8J5JTY7</accession>
<evidence type="ECO:0000313" key="1">
    <source>
        <dbReference type="EMBL" id="KAG7161755.1"/>
    </source>
</evidence>
<evidence type="ECO:0000313" key="2">
    <source>
        <dbReference type="Proteomes" id="UP000747542"/>
    </source>
</evidence>
<feature type="non-terminal residue" evidence="1">
    <location>
        <position position="1"/>
    </location>
</feature>
<dbReference type="PANTHER" id="PTHR35385:SF2">
    <property type="entry name" value="PROTEIN B, PUTATIVE-RELATED"/>
    <property type="match status" value="1"/>
</dbReference>
<sequence>MYKRILPPAYKYTICEFTDVEESGRNDSNKYHFKANFQLTLRRKLEVKSWIKDFEKTSAVKWHVSKTYLGCGSKATQNVYQVDLKCNQATTSRSQEMKRIISKNSCCPAKFSIVAKQTHIVPDELSQSASQCLQGFPAYVTLDFNHNHELPLLDSYQKDGSEKIVQKLMELYRAGYTPLTALEAIKRHLQTDYVFMAGDRSQYPDKQFCYRVFYSMFSPGNSTCTLANGMSADLFSKPSEKQIDKKMLIEHGKKLKNPLNKKMLIHADHNILSGERDPDECCSKPLTKNNLADHQSKPIDKPISSETLVSEIRESSEKIFVDCKTFPSESILVDIHNKPSGENLLVDIDEKLKDSCYSLQVQDREVEISNGKICVDLQQQLGTFCEKYNFQCSKVEKTEGGRVIVAVCSPVRHILGTEGDDWKANSVLPRDVSSLKLESKSTHFQSKAHKDSSSLEQCIEEMRTVFDDLLSK</sequence>
<gene>
    <name evidence="1" type="ORF">Hamer_G007395</name>
</gene>
<organism evidence="1 2">
    <name type="scientific">Homarus americanus</name>
    <name type="common">American lobster</name>
    <dbReference type="NCBI Taxonomy" id="6706"/>
    <lineage>
        <taxon>Eukaryota</taxon>
        <taxon>Metazoa</taxon>
        <taxon>Ecdysozoa</taxon>
        <taxon>Arthropoda</taxon>
        <taxon>Crustacea</taxon>
        <taxon>Multicrustacea</taxon>
        <taxon>Malacostraca</taxon>
        <taxon>Eumalacostraca</taxon>
        <taxon>Eucarida</taxon>
        <taxon>Decapoda</taxon>
        <taxon>Pleocyemata</taxon>
        <taxon>Astacidea</taxon>
        <taxon>Nephropoidea</taxon>
        <taxon>Nephropidae</taxon>
        <taxon>Homarus</taxon>
    </lineage>
</organism>
<dbReference type="Proteomes" id="UP000747542">
    <property type="component" value="Unassembled WGS sequence"/>
</dbReference>
<dbReference type="EMBL" id="JAHLQT010028808">
    <property type="protein sequence ID" value="KAG7161755.1"/>
    <property type="molecule type" value="Genomic_DNA"/>
</dbReference>
<dbReference type="PANTHER" id="PTHR35385">
    <property type="entry name" value="PROTEIN B, PUTATIVE-RELATED-RELATED"/>
    <property type="match status" value="1"/>
</dbReference>
<keyword evidence="2" id="KW-1185">Reference proteome</keyword>
<name>A0A8J5JTY7_HOMAM</name>
<reference evidence="1" key="1">
    <citation type="journal article" date="2021" name="Sci. Adv.">
        <title>The American lobster genome reveals insights on longevity, neural, and immune adaptations.</title>
        <authorList>
            <person name="Polinski J.M."/>
            <person name="Zimin A.V."/>
            <person name="Clark K.F."/>
            <person name="Kohn A.B."/>
            <person name="Sadowski N."/>
            <person name="Timp W."/>
            <person name="Ptitsyn A."/>
            <person name="Khanna P."/>
            <person name="Romanova D.Y."/>
            <person name="Williams P."/>
            <person name="Greenwood S.J."/>
            <person name="Moroz L.L."/>
            <person name="Walt D.R."/>
            <person name="Bodnar A.G."/>
        </authorList>
    </citation>
    <scope>NUCLEOTIDE SEQUENCE</scope>
    <source>
        <strain evidence="1">GMGI-L3</strain>
    </source>
</reference>